<dbReference type="Proteomes" id="UP000813876">
    <property type="component" value="Unassembled WGS sequence"/>
</dbReference>
<gene>
    <name evidence="2" type="ORF">GLP33_16600</name>
</gene>
<dbReference type="RefSeq" id="WP_128973074.1">
    <property type="nucleotide sequence ID" value="NZ_CAMQUW010000169.1"/>
</dbReference>
<dbReference type="EMBL" id="WMCP01000024">
    <property type="protein sequence ID" value="MCF2303353.1"/>
    <property type="molecule type" value="Genomic_DNA"/>
</dbReference>
<sequence length="149" mass="17183">MKTLIISILFIIIATIASYEYIYSLEQPKSYFKNYVSLEKSGLIKRGWVPNFIPKSATCIYEQHNLDTNWVKMTFKFDPSDTSSMSAACSVQKTQEAIIYLCNDWGSKIKIITKNGYAQYSNPGGSQLNHEDFFVQSLWYKSCETIKRK</sequence>
<protein>
    <recommendedName>
        <fullName evidence="1">YbbD head domain-containing protein</fullName>
    </recommendedName>
</protein>
<comment type="caution">
    <text evidence="2">The sequence shown here is derived from an EMBL/GenBank/DDBJ whole genome shotgun (WGS) entry which is preliminary data.</text>
</comment>
<name>A0AAW4ZXX1_PHOPO</name>
<proteinExistence type="predicted"/>
<feature type="domain" description="YbbD head" evidence="1">
    <location>
        <begin position="26"/>
        <end position="76"/>
    </location>
</feature>
<dbReference type="Pfam" id="PF26610">
    <property type="entry name" value="YbbD_head"/>
    <property type="match status" value="1"/>
</dbReference>
<evidence type="ECO:0000259" key="1">
    <source>
        <dbReference type="Pfam" id="PF26610"/>
    </source>
</evidence>
<organism evidence="2 3">
    <name type="scientific">Photobacterium phosphoreum</name>
    <dbReference type="NCBI Taxonomy" id="659"/>
    <lineage>
        <taxon>Bacteria</taxon>
        <taxon>Pseudomonadati</taxon>
        <taxon>Pseudomonadota</taxon>
        <taxon>Gammaproteobacteria</taxon>
        <taxon>Vibrionales</taxon>
        <taxon>Vibrionaceae</taxon>
        <taxon>Photobacterium</taxon>
    </lineage>
</organism>
<accession>A0AAW4ZXX1</accession>
<reference evidence="2" key="1">
    <citation type="submission" date="2019-11" db="EMBL/GenBank/DDBJ databases">
        <title>Comparative genomics of photobacteria reveal adaptation to distinct habitats.</title>
        <authorList>
            <person name="Fuertes-Perez S."/>
            <person name="Hilgarth M."/>
            <person name="Vogel R.F."/>
        </authorList>
    </citation>
    <scope>NUCLEOTIDE SEQUENCE</scope>
    <source>
        <strain evidence="2">TMW2.2145</strain>
    </source>
</reference>
<dbReference type="InterPro" id="IPR058827">
    <property type="entry name" value="YbbD_head"/>
</dbReference>
<evidence type="ECO:0000313" key="3">
    <source>
        <dbReference type="Proteomes" id="UP000813876"/>
    </source>
</evidence>
<dbReference type="AlphaFoldDB" id="A0AAW4ZXX1"/>
<dbReference type="GeneID" id="57353763"/>
<evidence type="ECO:0000313" key="2">
    <source>
        <dbReference type="EMBL" id="MCF2303353.1"/>
    </source>
</evidence>